<sequence length="136" mass="15607">MEVKQEVVEDTCKIEIVDIELDDSFIDICKNEIKAEPKTNSTPETVDDLVLNEFPVKSEIEDENQKDGRDICKNEIKAEPKTNSTPETVDNLVLNEFPVKSEIEDENKKPFEENQKDGRDFIEEEISLKVMETISS</sequence>
<dbReference type="AlphaFoldDB" id="A0A6P7GA29"/>
<evidence type="ECO:0000256" key="1">
    <source>
        <dbReference type="SAM" id="MobiDB-lite"/>
    </source>
</evidence>
<proteinExistence type="predicted"/>
<evidence type="ECO:0000313" key="2">
    <source>
        <dbReference type="RefSeq" id="XP_028143697.1"/>
    </source>
</evidence>
<protein>
    <submittedName>
        <fullName evidence="2">Uncharacterized protein LOC114337456 isoform X7</fullName>
    </submittedName>
</protein>
<feature type="region of interest" description="Disordered" evidence="1">
    <location>
        <begin position="104"/>
        <end position="123"/>
    </location>
</feature>
<feature type="compositionally biased region" description="Basic and acidic residues" evidence="1">
    <location>
        <begin position="104"/>
        <end position="121"/>
    </location>
</feature>
<dbReference type="RefSeq" id="XP_028143697.1">
    <property type="nucleotide sequence ID" value="XM_028287896.1"/>
</dbReference>
<name>A0A6P7GA29_DIAVI</name>
<organism evidence="2">
    <name type="scientific">Diabrotica virgifera virgifera</name>
    <name type="common">western corn rootworm</name>
    <dbReference type="NCBI Taxonomy" id="50390"/>
    <lineage>
        <taxon>Eukaryota</taxon>
        <taxon>Metazoa</taxon>
        <taxon>Ecdysozoa</taxon>
        <taxon>Arthropoda</taxon>
        <taxon>Hexapoda</taxon>
        <taxon>Insecta</taxon>
        <taxon>Pterygota</taxon>
        <taxon>Neoptera</taxon>
        <taxon>Endopterygota</taxon>
        <taxon>Coleoptera</taxon>
        <taxon>Polyphaga</taxon>
        <taxon>Cucujiformia</taxon>
        <taxon>Chrysomeloidea</taxon>
        <taxon>Chrysomelidae</taxon>
        <taxon>Galerucinae</taxon>
        <taxon>Diabroticina</taxon>
        <taxon>Diabroticites</taxon>
        <taxon>Diabrotica</taxon>
    </lineage>
</organism>
<gene>
    <name evidence="2" type="primary">LOC114337456</name>
</gene>
<accession>A0A6P7GA29</accession>
<reference evidence="2" key="1">
    <citation type="submission" date="2025-08" db="UniProtKB">
        <authorList>
            <consortium name="RefSeq"/>
        </authorList>
    </citation>
    <scope>IDENTIFICATION</scope>
    <source>
        <tissue evidence="2">Whole insect</tissue>
    </source>
</reference>